<dbReference type="SUPFAM" id="SSF56219">
    <property type="entry name" value="DNase I-like"/>
    <property type="match status" value="1"/>
</dbReference>
<dbReference type="InterPro" id="IPR005135">
    <property type="entry name" value="Endo/exonuclease/phosphatase"/>
</dbReference>
<dbReference type="PANTHER" id="PTHR12121">
    <property type="entry name" value="CARBON CATABOLITE REPRESSOR PROTEIN 4"/>
    <property type="match status" value="1"/>
</dbReference>
<sequence>MTVMTFNLRYPETKDGANYWPHRIGRAAAAILENRPLVVGTQEGYHSMLTDLEPFLDGYAWVGEGRFGGRENEHNAVFYDTRELELVRHGQFWLSETPDTAASKSWESMFPRICTWASFVRREDGAAFYVYNTHLDHYSQAARDGGVRVIRERMRVQRESDGIPAVLLGDFNSVPGDWPIRFLRGETEDEGGRALIDAYSAMEGSPGLTAHGFRGGEAGEPIDYVFATPEFRVESVRVDRTEYGGGLPSDHYPIVAALSLG</sequence>
<dbReference type="EMBL" id="QJVJ01000007">
    <property type="protein sequence ID" value="PYI53490.1"/>
    <property type="molecule type" value="Genomic_DNA"/>
</dbReference>
<keyword evidence="3" id="KW-1185">Reference proteome</keyword>
<accession>A0A2V5KGW2</accession>
<dbReference type="OrthoDB" id="9793162at2"/>
<evidence type="ECO:0000313" key="2">
    <source>
        <dbReference type="EMBL" id="PYI53490.1"/>
    </source>
</evidence>
<feature type="domain" description="Endonuclease/exonuclease/phosphatase" evidence="1">
    <location>
        <begin position="4"/>
        <end position="251"/>
    </location>
</feature>
<comment type="caution">
    <text evidence="2">The sequence shown here is derived from an EMBL/GenBank/DDBJ whole genome shotgun (WGS) entry which is preliminary data.</text>
</comment>
<reference evidence="2 3" key="1">
    <citation type="submission" date="2018-05" db="EMBL/GenBank/DDBJ databases">
        <title>Paenibacillus flagellatus sp. nov., isolated from selenium mineral soil.</title>
        <authorList>
            <person name="Dai X."/>
        </authorList>
    </citation>
    <scope>NUCLEOTIDE SEQUENCE [LARGE SCALE GENOMIC DNA]</scope>
    <source>
        <strain evidence="2 3">DXL2</strain>
    </source>
</reference>
<proteinExistence type="predicted"/>
<dbReference type="PANTHER" id="PTHR12121:SF36">
    <property type="entry name" value="ENDONUCLEASE_EXONUCLEASE_PHOSPHATASE DOMAIN-CONTAINING PROTEIN"/>
    <property type="match status" value="1"/>
</dbReference>
<keyword evidence="2" id="KW-0540">Nuclease</keyword>
<dbReference type="Pfam" id="PF03372">
    <property type="entry name" value="Exo_endo_phos"/>
    <property type="match status" value="1"/>
</dbReference>
<dbReference type="InterPro" id="IPR036691">
    <property type="entry name" value="Endo/exonu/phosph_ase_sf"/>
</dbReference>
<dbReference type="Gene3D" id="3.60.10.10">
    <property type="entry name" value="Endonuclease/exonuclease/phosphatase"/>
    <property type="match status" value="1"/>
</dbReference>
<name>A0A2V5KGW2_9BACL</name>
<gene>
    <name evidence="2" type="ORF">DLM86_17120</name>
</gene>
<dbReference type="RefSeq" id="WP_110841261.1">
    <property type="nucleotide sequence ID" value="NZ_QJVJ01000007.1"/>
</dbReference>
<dbReference type="CDD" id="cd09083">
    <property type="entry name" value="EEP-1"/>
    <property type="match status" value="1"/>
</dbReference>
<keyword evidence="2" id="KW-0255">Endonuclease</keyword>
<keyword evidence="2" id="KW-0378">Hydrolase</keyword>
<evidence type="ECO:0000313" key="3">
    <source>
        <dbReference type="Proteomes" id="UP000247476"/>
    </source>
</evidence>
<evidence type="ECO:0000259" key="1">
    <source>
        <dbReference type="Pfam" id="PF03372"/>
    </source>
</evidence>
<dbReference type="GO" id="GO:0000175">
    <property type="term" value="F:3'-5'-RNA exonuclease activity"/>
    <property type="evidence" value="ECO:0007669"/>
    <property type="project" value="TreeGrafter"/>
</dbReference>
<protein>
    <submittedName>
        <fullName evidence="2">Endonuclease</fullName>
    </submittedName>
</protein>
<dbReference type="Proteomes" id="UP000247476">
    <property type="component" value="Unassembled WGS sequence"/>
</dbReference>
<organism evidence="2 3">
    <name type="scientific">Paenibacillus flagellatus</name>
    <dbReference type="NCBI Taxonomy" id="2211139"/>
    <lineage>
        <taxon>Bacteria</taxon>
        <taxon>Bacillati</taxon>
        <taxon>Bacillota</taxon>
        <taxon>Bacilli</taxon>
        <taxon>Bacillales</taxon>
        <taxon>Paenibacillaceae</taxon>
        <taxon>Paenibacillus</taxon>
    </lineage>
</organism>
<dbReference type="InterPro" id="IPR050410">
    <property type="entry name" value="CCR4/nocturin_mRNA_transcr"/>
</dbReference>
<dbReference type="GO" id="GO:0004519">
    <property type="term" value="F:endonuclease activity"/>
    <property type="evidence" value="ECO:0007669"/>
    <property type="project" value="UniProtKB-KW"/>
</dbReference>
<dbReference type="AlphaFoldDB" id="A0A2V5KGW2"/>